<feature type="transmembrane region" description="Helical" evidence="2">
    <location>
        <begin position="97"/>
        <end position="119"/>
    </location>
</feature>
<feature type="domain" description="DUF3533" evidence="3">
    <location>
        <begin position="98"/>
        <end position="460"/>
    </location>
</feature>
<dbReference type="EMBL" id="ML210280">
    <property type="protein sequence ID" value="TFK21059.1"/>
    <property type="molecule type" value="Genomic_DNA"/>
</dbReference>
<evidence type="ECO:0000256" key="2">
    <source>
        <dbReference type="SAM" id="Phobius"/>
    </source>
</evidence>
<feature type="transmembrane region" description="Helical" evidence="2">
    <location>
        <begin position="359"/>
        <end position="382"/>
    </location>
</feature>
<proteinExistence type="predicted"/>
<dbReference type="PANTHER" id="PTHR34814">
    <property type="entry name" value="NITROSOGUANIDINE RESISTANCE PROTEIN SNG1"/>
    <property type="match status" value="1"/>
</dbReference>
<feature type="region of interest" description="Disordered" evidence="1">
    <location>
        <begin position="18"/>
        <end position="47"/>
    </location>
</feature>
<dbReference type="AlphaFoldDB" id="A0A5C3KL22"/>
<feature type="transmembrane region" description="Helical" evidence="2">
    <location>
        <begin position="328"/>
        <end position="347"/>
    </location>
</feature>
<protein>
    <recommendedName>
        <fullName evidence="3">DUF3533 domain-containing protein</fullName>
    </recommendedName>
</protein>
<reference evidence="4 5" key="1">
    <citation type="journal article" date="2019" name="Nat. Ecol. Evol.">
        <title>Megaphylogeny resolves global patterns of mushroom evolution.</title>
        <authorList>
            <person name="Varga T."/>
            <person name="Krizsan K."/>
            <person name="Foldi C."/>
            <person name="Dima B."/>
            <person name="Sanchez-Garcia M."/>
            <person name="Sanchez-Ramirez S."/>
            <person name="Szollosi G.J."/>
            <person name="Szarkandi J.G."/>
            <person name="Papp V."/>
            <person name="Albert L."/>
            <person name="Andreopoulos W."/>
            <person name="Angelini C."/>
            <person name="Antonin V."/>
            <person name="Barry K.W."/>
            <person name="Bougher N.L."/>
            <person name="Buchanan P."/>
            <person name="Buyck B."/>
            <person name="Bense V."/>
            <person name="Catcheside P."/>
            <person name="Chovatia M."/>
            <person name="Cooper J."/>
            <person name="Damon W."/>
            <person name="Desjardin D."/>
            <person name="Finy P."/>
            <person name="Geml J."/>
            <person name="Haridas S."/>
            <person name="Hughes K."/>
            <person name="Justo A."/>
            <person name="Karasinski D."/>
            <person name="Kautmanova I."/>
            <person name="Kiss B."/>
            <person name="Kocsube S."/>
            <person name="Kotiranta H."/>
            <person name="LaButti K.M."/>
            <person name="Lechner B.E."/>
            <person name="Liimatainen K."/>
            <person name="Lipzen A."/>
            <person name="Lukacs Z."/>
            <person name="Mihaltcheva S."/>
            <person name="Morgado L.N."/>
            <person name="Niskanen T."/>
            <person name="Noordeloos M.E."/>
            <person name="Ohm R.A."/>
            <person name="Ortiz-Santana B."/>
            <person name="Ovrebo C."/>
            <person name="Racz N."/>
            <person name="Riley R."/>
            <person name="Savchenko A."/>
            <person name="Shiryaev A."/>
            <person name="Soop K."/>
            <person name="Spirin V."/>
            <person name="Szebenyi C."/>
            <person name="Tomsovsky M."/>
            <person name="Tulloss R.E."/>
            <person name="Uehling J."/>
            <person name="Grigoriev I.V."/>
            <person name="Vagvolgyi C."/>
            <person name="Papp T."/>
            <person name="Martin F.M."/>
            <person name="Miettinen O."/>
            <person name="Hibbett D.S."/>
            <person name="Nagy L.G."/>
        </authorList>
    </citation>
    <scope>NUCLEOTIDE SEQUENCE [LARGE SCALE GENOMIC DNA]</scope>
    <source>
        <strain evidence="4 5">CBS 121175</strain>
    </source>
</reference>
<feature type="transmembrane region" description="Helical" evidence="2">
    <location>
        <begin position="284"/>
        <end position="307"/>
    </location>
</feature>
<evidence type="ECO:0000259" key="3">
    <source>
        <dbReference type="Pfam" id="PF12051"/>
    </source>
</evidence>
<dbReference type="OrthoDB" id="2140105at2759"/>
<dbReference type="GO" id="GO:0016020">
    <property type="term" value="C:membrane"/>
    <property type="evidence" value="ECO:0007669"/>
    <property type="project" value="TreeGrafter"/>
</dbReference>
<keyword evidence="2" id="KW-0472">Membrane</keyword>
<keyword evidence="2" id="KW-0812">Transmembrane</keyword>
<keyword evidence="2" id="KW-1133">Transmembrane helix</keyword>
<organism evidence="4 5">
    <name type="scientific">Coprinopsis marcescibilis</name>
    <name type="common">Agaric fungus</name>
    <name type="synonym">Psathyrella marcescibilis</name>
    <dbReference type="NCBI Taxonomy" id="230819"/>
    <lineage>
        <taxon>Eukaryota</taxon>
        <taxon>Fungi</taxon>
        <taxon>Dikarya</taxon>
        <taxon>Basidiomycota</taxon>
        <taxon>Agaricomycotina</taxon>
        <taxon>Agaricomycetes</taxon>
        <taxon>Agaricomycetidae</taxon>
        <taxon>Agaricales</taxon>
        <taxon>Agaricineae</taxon>
        <taxon>Psathyrellaceae</taxon>
        <taxon>Coprinopsis</taxon>
    </lineage>
</organism>
<sequence length="503" mass="56106">MASYSQPLNNRLDLLRTPSPVIQRPSSPYSDWPSFTPDSSTGRSGSYREECSGILTEWDTLGPNHPQPRQRYTKQFLGNDEDIIVSRRRYLKSYGGGLILVFLTIFTVFTVFWGSLWMIPVKPLEGLVVDLDGGLVGLNVTLAVLGMSTSYTRWSYTSAVDFPGGTQEVSQAIQDERAWVAIVVNPGASQRLNTALLNPDSSYNGTQAITAYISEARQETAFRNFLRPQTTLVLDSVTSKFAVALARQMSAASNLASIMSSSPQTVTQPIYFSIDNLRPFHQPVATAATFVGLIYMLILSFFVVMVGNSARSSSGLKKQLTLPSLIKLRFASSFTAYLIVSLFYTALNKAFRLNMSETFGSRGFIILWMLNWIGMLSVGLALESMITILTPRYIPFFLILWIVANNSVCMNPIEMLPSFYRYGYGVPFYNISRATRTLSMGTHNEIGLNIAVLFVWIIISCFTLVVFQWYVRKREIRRQVHGNSKSLGDREKRVAGSGAPPTT</sequence>
<evidence type="ECO:0000313" key="4">
    <source>
        <dbReference type="EMBL" id="TFK21059.1"/>
    </source>
</evidence>
<dbReference type="STRING" id="230819.A0A5C3KL22"/>
<name>A0A5C3KL22_COPMA</name>
<evidence type="ECO:0000256" key="1">
    <source>
        <dbReference type="SAM" id="MobiDB-lite"/>
    </source>
</evidence>
<keyword evidence="5" id="KW-1185">Reference proteome</keyword>
<dbReference type="InterPro" id="IPR053001">
    <property type="entry name" value="MNNG_permease-like"/>
</dbReference>
<accession>A0A5C3KL22</accession>
<dbReference type="Proteomes" id="UP000307440">
    <property type="component" value="Unassembled WGS sequence"/>
</dbReference>
<dbReference type="PANTHER" id="PTHR34814:SF1">
    <property type="entry name" value="NITROSOGUANIDINE RESISTANCE PROTEIN SNG1"/>
    <property type="match status" value="1"/>
</dbReference>
<feature type="transmembrane region" description="Helical" evidence="2">
    <location>
        <begin position="394"/>
        <end position="413"/>
    </location>
</feature>
<dbReference type="InterPro" id="IPR022703">
    <property type="entry name" value="DUF3533"/>
</dbReference>
<gene>
    <name evidence="4" type="ORF">FA15DRAFT_598573</name>
</gene>
<evidence type="ECO:0000313" key="5">
    <source>
        <dbReference type="Proteomes" id="UP000307440"/>
    </source>
</evidence>
<dbReference type="Pfam" id="PF12051">
    <property type="entry name" value="DUF3533"/>
    <property type="match status" value="1"/>
</dbReference>
<feature type="transmembrane region" description="Helical" evidence="2">
    <location>
        <begin position="446"/>
        <end position="471"/>
    </location>
</feature>